<dbReference type="InterPro" id="IPR036390">
    <property type="entry name" value="WH_DNA-bd_sf"/>
</dbReference>
<dbReference type="InterPro" id="IPR011991">
    <property type="entry name" value="ArsR-like_HTH"/>
</dbReference>
<dbReference type="PANTHER" id="PTHR37318">
    <property type="entry name" value="BSL7504 PROTEIN"/>
    <property type="match status" value="1"/>
</dbReference>
<accession>A0AA94HLV7</accession>
<feature type="domain" description="HTH arsR-type" evidence="1">
    <location>
        <begin position="8"/>
        <end position="102"/>
    </location>
</feature>
<sequence>MRAKAAPAFSEVIHSPVRLRICGLLRRGTELEFAVLRDTLGVADANLSKNLKVLSDAGLVEVRKERSPSRDDARRLTWVALTPSGASAVEGHLAALTQIADGATTDG</sequence>
<dbReference type="GO" id="GO:0003700">
    <property type="term" value="F:DNA-binding transcription factor activity"/>
    <property type="evidence" value="ECO:0007669"/>
    <property type="project" value="InterPro"/>
</dbReference>
<keyword evidence="3" id="KW-1185">Reference proteome</keyword>
<dbReference type="InterPro" id="IPR027395">
    <property type="entry name" value="WH_DNA-bd_dom"/>
</dbReference>
<evidence type="ECO:0000313" key="2">
    <source>
        <dbReference type="EMBL" id="SFS08992.1"/>
    </source>
</evidence>
<dbReference type="SUPFAM" id="SSF46785">
    <property type="entry name" value="Winged helix' DNA-binding domain"/>
    <property type="match status" value="1"/>
</dbReference>
<dbReference type="CDD" id="cd00090">
    <property type="entry name" value="HTH_ARSR"/>
    <property type="match status" value="1"/>
</dbReference>
<comment type="caution">
    <text evidence="2">The sequence shown here is derived from an EMBL/GenBank/DDBJ whole genome shotgun (WGS) entry which is preliminary data.</text>
</comment>
<gene>
    <name evidence="2" type="ORF">SAMN04487783_1193</name>
</gene>
<dbReference type="EMBL" id="FOZN01000002">
    <property type="protein sequence ID" value="SFS08992.1"/>
    <property type="molecule type" value="Genomic_DNA"/>
</dbReference>
<proteinExistence type="predicted"/>
<dbReference type="Gene3D" id="1.10.10.10">
    <property type="entry name" value="Winged helix-like DNA-binding domain superfamily/Winged helix DNA-binding domain"/>
    <property type="match status" value="1"/>
</dbReference>
<reference evidence="2 3" key="1">
    <citation type="submission" date="2016-10" db="EMBL/GenBank/DDBJ databases">
        <authorList>
            <person name="Varghese N."/>
            <person name="Submissions S."/>
        </authorList>
    </citation>
    <scope>NUCLEOTIDE SEQUENCE [LARGE SCALE GENOMIC DNA]</scope>
    <source>
        <strain evidence="2 3">IAM 15147</strain>
    </source>
</reference>
<dbReference type="AlphaFoldDB" id="A0AA94HLV7"/>
<evidence type="ECO:0000259" key="1">
    <source>
        <dbReference type="SMART" id="SM00418"/>
    </source>
</evidence>
<organism evidence="2 3">
    <name type="scientific">Agrococcus baldri</name>
    <dbReference type="NCBI Taxonomy" id="153730"/>
    <lineage>
        <taxon>Bacteria</taxon>
        <taxon>Bacillati</taxon>
        <taxon>Actinomycetota</taxon>
        <taxon>Actinomycetes</taxon>
        <taxon>Micrococcales</taxon>
        <taxon>Microbacteriaceae</taxon>
        <taxon>Agrococcus</taxon>
    </lineage>
</organism>
<evidence type="ECO:0000313" key="3">
    <source>
        <dbReference type="Proteomes" id="UP000198506"/>
    </source>
</evidence>
<dbReference type="Proteomes" id="UP000198506">
    <property type="component" value="Unassembled WGS sequence"/>
</dbReference>
<dbReference type="InterPro" id="IPR036388">
    <property type="entry name" value="WH-like_DNA-bd_sf"/>
</dbReference>
<dbReference type="PANTHER" id="PTHR37318:SF1">
    <property type="entry name" value="BSL7504 PROTEIN"/>
    <property type="match status" value="1"/>
</dbReference>
<protein>
    <submittedName>
        <fullName evidence="2">Helix-turn-helix domain-containing protein</fullName>
    </submittedName>
</protein>
<dbReference type="RefSeq" id="WP_092916870.1">
    <property type="nucleotide sequence ID" value="NZ_FOZN01000002.1"/>
</dbReference>
<name>A0AA94HLV7_9MICO</name>
<dbReference type="Pfam" id="PF13601">
    <property type="entry name" value="HTH_34"/>
    <property type="match status" value="1"/>
</dbReference>
<dbReference type="SMART" id="SM00418">
    <property type="entry name" value="HTH_ARSR"/>
    <property type="match status" value="1"/>
</dbReference>
<dbReference type="InterPro" id="IPR001845">
    <property type="entry name" value="HTH_ArsR_DNA-bd_dom"/>
</dbReference>